<dbReference type="InterPro" id="IPR005810">
    <property type="entry name" value="CoA_lig_alpha"/>
</dbReference>
<dbReference type="InterPro" id="IPR016102">
    <property type="entry name" value="Succinyl-CoA_synth-like"/>
</dbReference>
<comment type="similarity">
    <text evidence="3 5">Belongs to the succinate/malate CoA ligase alpha subunit family.</text>
</comment>
<dbReference type="AlphaFoldDB" id="A0A532UTX0"/>
<dbReference type="GO" id="GO:0009361">
    <property type="term" value="C:succinate-CoA ligase complex (ADP-forming)"/>
    <property type="evidence" value="ECO:0007669"/>
    <property type="project" value="TreeGrafter"/>
</dbReference>
<dbReference type="Gene3D" id="3.40.50.261">
    <property type="entry name" value="Succinyl-CoA synthetase domains"/>
    <property type="match status" value="1"/>
</dbReference>
<dbReference type="SMART" id="SM00881">
    <property type="entry name" value="CoA_binding"/>
    <property type="match status" value="1"/>
</dbReference>
<dbReference type="NCBIfam" id="NF004230">
    <property type="entry name" value="PRK05678.1"/>
    <property type="match status" value="1"/>
</dbReference>
<evidence type="ECO:0000256" key="1">
    <source>
        <dbReference type="ARBA" id="ARBA00022598"/>
    </source>
</evidence>
<dbReference type="UniPathway" id="UPA00223">
    <property type="reaction ID" value="UER00999"/>
</dbReference>
<dbReference type="FunFam" id="3.40.50.720:FF:000277">
    <property type="entry name" value="Succinate--CoA ligase [ADP-forming] subunit alpha"/>
    <property type="match status" value="1"/>
</dbReference>
<dbReference type="GO" id="GO:0000166">
    <property type="term" value="F:nucleotide binding"/>
    <property type="evidence" value="ECO:0007669"/>
    <property type="project" value="UniProtKB-KW"/>
</dbReference>
<dbReference type="GO" id="GO:0004776">
    <property type="term" value="F:succinate-CoA ligase (GDP-forming) activity"/>
    <property type="evidence" value="ECO:0007669"/>
    <property type="project" value="TreeGrafter"/>
</dbReference>
<feature type="domain" description="CoA-binding" evidence="7">
    <location>
        <begin position="4"/>
        <end position="100"/>
    </location>
</feature>
<evidence type="ECO:0000256" key="4">
    <source>
        <dbReference type="PIRSR" id="PIRSR001553-1"/>
    </source>
</evidence>
<dbReference type="Proteomes" id="UP000319619">
    <property type="component" value="Unassembled WGS sequence"/>
</dbReference>
<sequence length="288" mass="29977">MAILVTRESRIIVQGITGGAGSSHTKRMLEYGTQIVAGTSPGKGGQEVHGLPVYDTVRECVEEKGADTSVIFLPARFVMEAGIEAVRAGIKLVVVVPEHIPIADMLLLRQEAQRCGARIIGGNTAGIISPGQANIGIIPDVAFKPGRVGTVSRSGSLTYYIADTLTREGFGETTCVGLGGDPVLGSTFSEILHLFEKDPDTKAVVMAGEIGGVYEEMATDTIKQMTKPVIVMIGGVFAPPGKQMGHAGAIVEGTMGTAAAKLDVLGNAGAHPAKTFADIPRILNEQGI</sequence>
<dbReference type="EMBL" id="NJBN01000010">
    <property type="protein sequence ID" value="TKJ38395.1"/>
    <property type="molecule type" value="Genomic_DNA"/>
</dbReference>
<dbReference type="NCBIfam" id="TIGR01019">
    <property type="entry name" value="sucCoAalpha"/>
    <property type="match status" value="1"/>
</dbReference>
<gene>
    <name evidence="8" type="ORF">CEE37_12815</name>
</gene>
<evidence type="ECO:0000259" key="7">
    <source>
        <dbReference type="SMART" id="SM00881"/>
    </source>
</evidence>
<evidence type="ECO:0000256" key="3">
    <source>
        <dbReference type="ARBA" id="ARBA00060724"/>
    </source>
</evidence>
<dbReference type="InterPro" id="IPR017440">
    <property type="entry name" value="Cit_synth/succinyl-CoA_lig_AS"/>
</dbReference>
<dbReference type="Pfam" id="PF02629">
    <property type="entry name" value="CoA_binding"/>
    <property type="match status" value="1"/>
</dbReference>
<dbReference type="InterPro" id="IPR036291">
    <property type="entry name" value="NAD(P)-bd_dom_sf"/>
</dbReference>
<name>A0A532UTX0_UNCL8</name>
<evidence type="ECO:0000256" key="6">
    <source>
        <dbReference type="RuleBase" id="RU000699"/>
    </source>
</evidence>
<evidence type="ECO:0000256" key="5">
    <source>
        <dbReference type="RuleBase" id="RU000677"/>
    </source>
</evidence>
<dbReference type="SUPFAM" id="SSF51735">
    <property type="entry name" value="NAD(P)-binding Rossmann-fold domains"/>
    <property type="match status" value="1"/>
</dbReference>
<dbReference type="PANTHER" id="PTHR11117:SF2">
    <property type="entry name" value="SUCCINATE--COA LIGASE [ADP_GDP-FORMING] SUBUNIT ALPHA, MITOCHONDRIAL"/>
    <property type="match status" value="1"/>
</dbReference>
<dbReference type="PANTHER" id="PTHR11117">
    <property type="entry name" value="SUCCINYL-COA LIGASE SUBUNIT ALPHA"/>
    <property type="match status" value="1"/>
</dbReference>
<keyword evidence="2 6" id="KW-0547">Nucleotide-binding</keyword>
<dbReference type="GO" id="GO:0006099">
    <property type="term" value="P:tricarboxylic acid cycle"/>
    <property type="evidence" value="ECO:0007669"/>
    <property type="project" value="UniProtKB-UniPathway"/>
</dbReference>
<comment type="subunit">
    <text evidence="6">Heterotetramer of two alpha and two beta subunits.</text>
</comment>
<dbReference type="EC" id="6.2.1.5" evidence="6"/>
<accession>A0A532UTX0</accession>
<comment type="pathway">
    <text evidence="6">Carbohydrate metabolism; tricarboxylic acid cycle; succinate from succinyl-CoA (ligase route): step 1/1.</text>
</comment>
<evidence type="ECO:0000313" key="9">
    <source>
        <dbReference type="Proteomes" id="UP000319619"/>
    </source>
</evidence>
<feature type="active site" description="Tele-phosphohistidine intermediate" evidence="4">
    <location>
        <position position="246"/>
    </location>
</feature>
<dbReference type="GO" id="GO:0004775">
    <property type="term" value="F:succinate-CoA ligase (ADP-forming) activity"/>
    <property type="evidence" value="ECO:0007669"/>
    <property type="project" value="UniProtKB-EC"/>
</dbReference>
<comment type="caution">
    <text evidence="8">The sequence shown here is derived from an EMBL/GenBank/DDBJ whole genome shotgun (WGS) entry which is preliminary data.</text>
</comment>
<protein>
    <recommendedName>
        <fullName evidence="6">Succinate--CoA ligase [ADP-forming] subunit alpha</fullName>
        <ecNumber evidence="6">6.2.1.5</ecNumber>
    </recommendedName>
</protein>
<comment type="catalytic activity">
    <reaction evidence="6">
        <text>succinate + ATP + CoA = succinyl-CoA + ADP + phosphate</text>
        <dbReference type="Rhea" id="RHEA:17661"/>
        <dbReference type="ChEBI" id="CHEBI:30031"/>
        <dbReference type="ChEBI" id="CHEBI:30616"/>
        <dbReference type="ChEBI" id="CHEBI:43474"/>
        <dbReference type="ChEBI" id="CHEBI:57287"/>
        <dbReference type="ChEBI" id="CHEBI:57292"/>
        <dbReference type="ChEBI" id="CHEBI:456216"/>
        <dbReference type="EC" id="6.2.1.5"/>
    </reaction>
</comment>
<evidence type="ECO:0000256" key="2">
    <source>
        <dbReference type="ARBA" id="ARBA00022741"/>
    </source>
</evidence>
<keyword evidence="6" id="KW-0816">Tricarboxylic acid cycle</keyword>
<dbReference type="SUPFAM" id="SSF52210">
    <property type="entry name" value="Succinyl-CoA synthetase domains"/>
    <property type="match status" value="1"/>
</dbReference>
<dbReference type="Pfam" id="PF00549">
    <property type="entry name" value="Ligase_CoA"/>
    <property type="match status" value="1"/>
</dbReference>
<dbReference type="PIRSF" id="PIRSF001553">
    <property type="entry name" value="SucCS_alpha"/>
    <property type="match status" value="1"/>
</dbReference>
<dbReference type="InterPro" id="IPR003781">
    <property type="entry name" value="CoA-bd"/>
</dbReference>
<dbReference type="Gene3D" id="3.40.50.720">
    <property type="entry name" value="NAD(P)-binding Rossmann-like Domain"/>
    <property type="match status" value="1"/>
</dbReference>
<reference evidence="8 9" key="1">
    <citation type="submission" date="2017-06" db="EMBL/GenBank/DDBJ databases">
        <title>Novel microbial phyla capable of carbon fixation and sulfur reduction in deep-sea sediments.</title>
        <authorList>
            <person name="Huang J."/>
            <person name="Baker B."/>
            <person name="Wang Y."/>
        </authorList>
    </citation>
    <scope>NUCLEOTIDE SEQUENCE [LARGE SCALE GENOMIC DNA]</scope>
    <source>
        <strain evidence="8">B3_LCP</strain>
    </source>
</reference>
<comment type="function">
    <text evidence="6">Succinyl-CoA synthetase functions in the citric acid cycle (TCA), coupling the hydrolysis of succinyl-CoA to the synthesis of either ATP or GTP and thus represents the only step of substrate-level phosphorylation in the TCA. The alpha subunit of the enzyme binds the substrates coenzyme A and phosphate, while succinate binding and nucleotide specificity is provided by the beta subunit.</text>
</comment>
<dbReference type="InterPro" id="IPR005811">
    <property type="entry name" value="SUCC_ACL_C"/>
</dbReference>
<dbReference type="PROSITE" id="PS00399">
    <property type="entry name" value="SUCCINYL_COA_LIG_2"/>
    <property type="match status" value="1"/>
</dbReference>
<dbReference type="PRINTS" id="PR01798">
    <property type="entry name" value="SCOASYNTHASE"/>
</dbReference>
<evidence type="ECO:0000313" key="8">
    <source>
        <dbReference type="EMBL" id="TKJ38395.1"/>
    </source>
</evidence>
<organism evidence="8 9">
    <name type="scientific">candidate division LCP-89 bacterium B3_LCP</name>
    <dbReference type="NCBI Taxonomy" id="2012998"/>
    <lineage>
        <taxon>Bacteria</taxon>
        <taxon>Pseudomonadati</taxon>
        <taxon>Bacteria division LCP-89</taxon>
    </lineage>
</organism>
<proteinExistence type="inferred from homology"/>
<keyword evidence="1 5" id="KW-0436">Ligase</keyword>